<reference evidence="1 2" key="1">
    <citation type="submission" date="2019-03" db="EMBL/GenBank/DDBJ databases">
        <title>Genomic Encyclopedia of Archaeal and Bacterial Type Strains, Phase II (KMG-II): from individual species to whole genera.</title>
        <authorList>
            <person name="Goeker M."/>
        </authorList>
    </citation>
    <scope>NUCLEOTIDE SEQUENCE [LARGE SCALE GENOMIC DNA]</scope>
    <source>
        <strain evidence="1 2">DSM 45499</strain>
    </source>
</reference>
<dbReference type="EMBL" id="SOCP01000003">
    <property type="protein sequence ID" value="TDV54882.1"/>
    <property type="molecule type" value="Genomic_DNA"/>
</dbReference>
<proteinExistence type="predicted"/>
<dbReference type="AlphaFoldDB" id="A0A4R7VY09"/>
<comment type="caution">
    <text evidence="1">The sequence shown here is derived from an EMBL/GenBank/DDBJ whole genome shotgun (WGS) entry which is preliminary data.</text>
</comment>
<evidence type="ECO:0000313" key="1">
    <source>
        <dbReference type="EMBL" id="TDV54882.1"/>
    </source>
</evidence>
<evidence type="ECO:0000313" key="2">
    <source>
        <dbReference type="Proteomes" id="UP000294927"/>
    </source>
</evidence>
<sequence>MTPNHTGYSREHLQAERIMLDRLGSSLGVVLTPLRIVLGDGVHVEVDGADERQTILVETWAHQGRPKPAQQNKVLADALKLLHVARTLRVQPRMVLCLSDHGAAHHFTAASSWAAHALRSLEIEVIVVDLPVDIKAGIIAAQTRQSR</sequence>
<dbReference type="OrthoDB" id="7062541at2"/>
<name>A0A4R7VY09_9PSEU</name>
<dbReference type="RefSeq" id="WP_133902018.1">
    <property type="nucleotide sequence ID" value="NZ_SOCP01000003.1"/>
</dbReference>
<dbReference type="Proteomes" id="UP000294927">
    <property type="component" value="Unassembled WGS sequence"/>
</dbReference>
<gene>
    <name evidence="1" type="ORF">CLV71_103123</name>
</gene>
<protein>
    <submittedName>
        <fullName evidence="1">Uncharacterized protein</fullName>
    </submittedName>
</protein>
<accession>A0A4R7VY09</accession>
<keyword evidence="2" id="KW-1185">Reference proteome</keyword>
<organism evidence="1 2">
    <name type="scientific">Actinophytocola oryzae</name>
    <dbReference type="NCBI Taxonomy" id="502181"/>
    <lineage>
        <taxon>Bacteria</taxon>
        <taxon>Bacillati</taxon>
        <taxon>Actinomycetota</taxon>
        <taxon>Actinomycetes</taxon>
        <taxon>Pseudonocardiales</taxon>
        <taxon>Pseudonocardiaceae</taxon>
    </lineage>
</organism>